<proteinExistence type="predicted"/>
<evidence type="ECO:0008006" key="3">
    <source>
        <dbReference type="Google" id="ProtNLM"/>
    </source>
</evidence>
<dbReference type="AlphaFoldDB" id="A0A224YHM3"/>
<evidence type="ECO:0000256" key="1">
    <source>
        <dbReference type="SAM" id="SignalP"/>
    </source>
</evidence>
<feature type="chain" id="PRO_5013030781" description="Secreted protein" evidence="1">
    <location>
        <begin position="21"/>
        <end position="208"/>
    </location>
</feature>
<keyword evidence="1" id="KW-0732">Signal</keyword>
<accession>A0A224YHM3</accession>
<reference evidence="2" key="1">
    <citation type="journal article" date="2017" name="Parasit. Vectors">
        <title>Sialotranscriptomics of Rhipicephalus zambeziensis reveals intricate expression profiles of secretory proteins and suggests tight temporal transcriptional regulation during blood-feeding.</title>
        <authorList>
            <person name="de Castro M.H."/>
            <person name="de Klerk D."/>
            <person name="Pienaar R."/>
            <person name="Rees D.J.G."/>
            <person name="Mans B.J."/>
        </authorList>
    </citation>
    <scope>NUCLEOTIDE SEQUENCE</scope>
    <source>
        <tissue evidence="2">Salivary glands</tissue>
    </source>
</reference>
<organism evidence="2">
    <name type="scientific">Rhipicephalus zambeziensis</name>
    <dbReference type="NCBI Taxonomy" id="60191"/>
    <lineage>
        <taxon>Eukaryota</taxon>
        <taxon>Metazoa</taxon>
        <taxon>Ecdysozoa</taxon>
        <taxon>Arthropoda</taxon>
        <taxon>Chelicerata</taxon>
        <taxon>Arachnida</taxon>
        <taxon>Acari</taxon>
        <taxon>Parasitiformes</taxon>
        <taxon>Ixodida</taxon>
        <taxon>Ixodoidea</taxon>
        <taxon>Ixodidae</taxon>
        <taxon>Rhipicephalinae</taxon>
        <taxon>Rhipicephalus</taxon>
        <taxon>Rhipicephalus</taxon>
    </lineage>
</organism>
<name>A0A224YHM3_9ACAR</name>
<evidence type="ECO:0000313" key="2">
    <source>
        <dbReference type="EMBL" id="MAA13703.1"/>
    </source>
</evidence>
<feature type="signal peptide" evidence="1">
    <location>
        <begin position="1"/>
        <end position="20"/>
    </location>
</feature>
<dbReference type="EMBL" id="GFPF01002557">
    <property type="protein sequence ID" value="MAA13703.1"/>
    <property type="molecule type" value="Transcribed_RNA"/>
</dbReference>
<sequence>MARATILCFVLSFTITYAFSDWCNATYNERLEQAITGALQGIQEVHVSDMEVEGPGPGPLGFDGYRVIGLGSFQRHGDLRTVCENETQAVSFDLLAQEPVVCSLLRTGSGNNTLELAAHDVKVTTYLRFIAGPPDDNDVEADRRVLDQYEEPLVTTLRTGRVTVGVDDTSGDAVNATAGLLRHLALAAIQDSWEELFVSKFVRILKYR</sequence>
<protein>
    <recommendedName>
        <fullName evidence="3">Secreted protein</fullName>
    </recommendedName>
</protein>